<dbReference type="InterPro" id="IPR000014">
    <property type="entry name" value="PAS"/>
</dbReference>
<dbReference type="SMART" id="SM00315">
    <property type="entry name" value="RGS"/>
    <property type="match status" value="1"/>
</dbReference>
<dbReference type="GO" id="GO:0005634">
    <property type="term" value="C:nucleus"/>
    <property type="evidence" value="ECO:0007669"/>
    <property type="project" value="TreeGrafter"/>
</dbReference>
<evidence type="ECO:0000256" key="3">
    <source>
        <dbReference type="ARBA" id="ARBA00022991"/>
    </source>
</evidence>
<dbReference type="InterPro" id="IPR035965">
    <property type="entry name" value="PAS-like_dom_sf"/>
</dbReference>
<reference evidence="6" key="1">
    <citation type="journal article" date="2020" name="Phytopathology">
        <title>Genome sequence of the chestnut blight fungus Cryphonectria parasitica EP155: A fundamental resource for an archetypical invasive plant pathogen.</title>
        <authorList>
            <person name="Crouch J.A."/>
            <person name="Dawe A."/>
            <person name="Aerts A."/>
            <person name="Barry K."/>
            <person name="Churchill A.C.L."/>
            <person name="Grimwood J."/>
            <person name="Hillman B."/>
            <person name="Milgroom M.G."/>
            <person name="Pangilinan J."/>
            <person name="Smith M."/>
            <person name="Salamov A."/>
            <person name="Schmutz J."/>
            <person name="Yadav J."/>
            <person name="Grigoriev I.V."/>
            <person name="Nuss D."/>
        </authorList>
    </citation>
    <scope>NUCLEOTIDE SEQUENCE</scope>
    <source>
        <strain evidence="6">EP155</strain>
    </source>
</reference>
<protein>
    <recommendedName>
        <fullName evidence="5">RGS domain-containing protein</fullName>
    </recommendedName>
</protein>
<proteinExistence type="predicted"/>
<feature type="compositionally biased region" description="Polar residues" evidence="4">
    <location>
        <begin position="7"/>
        <end position="22"/>
    </location>
</feature>
<dbReference type="PANTHER" id="PTHR47429:SF2">
    <property type="entry name" value="PROTEIN TWIN LOV 1"/>
    <property type="match status" value="1"/>
</dbReference>
<feature type="region of interest" description="Disordered" evidence="4">
    <location>
        <begin position="1"/>
        <end position="53"/>
    </location>
</feature>
<dbReference type="SUPFAM" id="SSF48097">
    <property type="entry name" value="Regulator of G-protein signaling, RGS"/>
    <property type="match status" value="1"/>
</dbReference>
<dbReference type="GeneID" id="63835107"/>
<dbReference type="InterPro" id="IPR016137">
    <property type="entry name" value="RGS"/>
</dbReference>
<sequence length="498" mass="55395">MTYHQKAYQNVSNATYSSNHSSPGRRHSEDDIRDRQSISSRTVGSSAIASRSNNHNMPDFFSNNIFQIVLHDPATAHRLLKFSETRLCAENVEFLAKVDAYKTTLDDLASQMASIHKTFLSPGSHSQISASGGLLKEAHKEIKSLVNQALPSMETVFTDLQNQVETLVFQDIYPRFVRHQLALSATRALGSDRFKYQGLGDCFCLTNPNMADNPIVFASDGFIKVTGYTRPEIIPRNCRFLQGAQTDRRPVQLLKKAIQERKESVELLLNYKKNGGPFWNLLYVAPLFNARGETEFFLGGQVNCSTTIHNNIDVMKVLSASDTNEAAEDIAVLQTSPPTTRQPMRPSARRALLKALGVRQAEQAPVIAGDAGMENGVLERMQGQGLSSQMKEFYSAYSKYLVVRASNFVIEFYSEGVMEALSPANMAGTMVAGSDVFRFFAQNMISKQSEYKTRVRNSIRGGTPVSTALRLQTKRSAVFRGDEAFMAHWTPLKDDKAA</sequence>
<dbReference type="Gene3D" id="3.30.450.20">
    <property type="entry name" value="PAS domain"/>
    <property type="match status" value="1"/>
</dbReference>
<dbReference type="PROSITE" id="PS50132">
    <property type="entry name" value="RGS"/>
    <property type="match status" value="1"/>
</dbReference>
<gene>
    <name evidence="6" type="ORF">M406DRAFT_269000</name>
</gene>
<name>A0A9P4XSF5_CRYP1</name>
<keyword evidence="2" id="KW-0288">FMN</keyword>
<dbReference type="RefSeq" id="XP_040771366.1">
    <property type="nucleotide sequence ID" value="XM_040917978.1"/>
</dbReference>
<evidence type="ECO:0000256" key="4">
    <source>
        <dbReference type="SAM" id="MobiDB-lite"/>
    </source>
</evidence>
<evidence type="ECO:0000256" key="1">
    <source>
        <dbReference type="ARBA" id="ARBA00022630"/>
    </source>
</evidence>
<comment type="caution">
    <text evidence="6">The sequence shown here is derived from an EMBL/GenBank/DDBJ whole genome shotgun (WGS) entry which is preliminary data.</text>
</comment>
<keyword evidence="7" id="KW-1185">Reference proteome</keyword>
<accession>A0A9P4XSF5</accession>
<dbReference type="Gene3D" id="1.10.167.10">
    <property type="entry name" value="Regulator of G-protein Signalling 4, domain 2"/>
    <property type="match status" value="1"/>
</dbReference>
<feature type="compositionally biased region" description="Polar residues" evidence="4">
    <location>
        <begin position="37"/>
        <end position="53"/>
    </location>
</feature>
<evidence type="ECO:0000256" key="2">
    <source>
        <dbReference type="ARBA" id="ARBA00022643"/>
    </source>
</evidence>
<feature type="domain" description="RGS" evidence="5">
    <location>
        <begin position="65"/>
        <end position="178"/>
    </location>
</feature>
<evidence type="ECO:0000313" key="6">
    <source>
        <dbReference type="EMBL" id="KAF3760387.1"/>
    </source>
</evidence>
<dbReference type="Pfam" id="PF00615">
    <property type="entry name" value="RGS"/>
    <property type="match status" value="1"/>
</dbReference>
<keyword evidence="3" id="KW-0157">Chromophore</keyword>
<dbReference type="Proteomes" id="UP000803844">
    <property type="component" value="Unassembled WGS sequence"/>
</dbReference>
<dbReference type="InterPro" id="IPR044926">
    <property type="entry name" value="RGS_subdomain_2"/>
</dbReference>
<dbReference type="OrthoDB" id="447251at2759"/>
<evidence type="ECO:0000313" key="7">
    <source>
        <dbReference type="Proteomes" id="UP000803844"/>
    </source>
</evidence>
<dbReference type="PANTHER" id="PTHR47429">
    <property type="entry name" value="PROTEIN TWIN LOV 1"/>
    <property type="match status" value="1"/>
</dbReference>
<evidence type="ECO:0000259" key="5">
    <source>
        <dbReference type="PROSITE" id="PS50132"/>
    </source>
</evidence>
<feature type="compositionally biased region" description="Basic and acidic residues" evidence="4">
    <location>
        <begin position="26"/>
        <end position="36"/>
    </location>
</feature>
<dbReference type="SUPFAM" id="SSF55785">
    <property type="entry name" value="PYP-like sensor domain (PAS domain)"/>
    <property type="match status" value="1"/>
</dbReference>
<keyword evidence="1" id="KW-0285">Flavoprotein</keyword>
<organism evidence="6 7">
    <name type="scientific">Cryphonectria parasitica (strain ATCC 38755 / EP155)</name>
    <dbReference type="NCBI Taxonomy" id="660469"/>
    <lineage>
        <taxon>Eukaryota</taxon>
        <taxon>Fungi</taxon>
        <taxon>Dikarya</taxon>
        <taxon>Ascomycota</taxon>
        <taxon>Pezizomycotina</taxon>
        <taxon>Sordariomycetes</taxon>
        <taxon>Sordariomycetidae</taxon>
        <taxon>Diaporthales</taxon>
        <taxon>Cryphonectriaceae</taxon>
        <taxon>Cryphonectria-Endothia species complex</taxon>
        <taxon>Cryphonectria</taxon>
    </lineage>
</organism>
<dbReference type="InterPro" id="IPR036305">
    <property type="entry name" value="RGS_sf"/>
</dbReference>
<dbReference type="EMBL" id="MU032353">
    <property type="protein sequence ID" value="KAF3760387.1"/>
    <property type="molecule type" value="Genomic_DNA"/>
</dbReference>
<dbReference type="Pfam" id="PF13426">
    <property type="entry name" value="PAS_9"/>
    <property type="match status" value="1"/>
</dbReference>
<dbReference type="AlphaFoldDB" id="A0A9P4XSF5"/>
<dbReference type="CDD" id="cd00130">
    <property type="entry name" value="PAS"/>
    <property type="match status" value="1"/>
</dbReference>